<dbReference type="InterPro" id="IPR007474">
    <property type="entry name" value="ApaG_domain"/>
</dbReference>
<dbReference type="NCBIfam" id="NF003967">
    <property type="entry name" value="PRK05461.1"/>
    <property type="match status" value="1"/>
</dbReference>
<sequence>MNTRLCVSRRTVRLRGSRVYTSQQSPSTLSQYATTRKSLIKAIDLAVKKEDYASAALLKRDLEALNTEDPYYALTMQLQECINEERFQEAAKHKAELKALELQLGPQPVEEDVSLQCSSNTVTNGVRVQIESTYRPLESSPTLGQYFFSYHVKVTNESDKVVQLRQRHWVIRDSTGKKEEVRGPGVVGKQPILLPGKSFEYDSACPLTTPVGSMEGEFQMWILSEDDGQFKDQFGARIDRLKLSMTGS</sequence>
<dbReference type="InterPro" id="IPR050718">
    <property type="entry name" value="ApaG-like"/>
</dbReference>
<dbReference type="EMBL" id="BEGY01000021">
    <property type="protein sequence ID" value="GAX77042.1"/>
    <property type="molecule type" value="Genomic_DNA"/>
</dbReference>
<dbReference type="STRING" id="1157962.A0A250X2C2"/>
<protein>
    <recommendedName>
        <fullName evidence="1">ApaG domain-containing protein</fullName>
    </recommendedName>
</protein>
<evidence type="ECO:0000313" key="2">
    <source>
        <dbReference type="EMBL" id="GAX77042.1"/>
    </source>
</evidence>
<reference evidence="2 3" key="1">
    <citation type="submission" date="2017-08" db="EMBL/GenBank/DDBJ databases">
        <title>Acidophilic green algal genome provides insights into adaptation to an acidic environment.</title>
        <authorList>
            <person name="Hirooka S."/>
            <person name="Hirose Y."/>
            <person name="Kanesaki Y."/>
            <person name="Higuchi S."/>
            <person name="Fujiwara T."/>
            <person name="Onuma R."/>
            <person name="Era A."/>
            <person name="Ohbayashi R."/>
            <person name="Uzuka A."/>
            <person name="Nozaki H."/>
            <person name="Yoshikawa H."/>
            <person name="Miyagishima S.Y."/>
        </authorList>
    </citation>
    <scope>NUCLEOTIDE SEQUENCE [LARGE SCALE GENOMIC DNA]</scope>
    <source>
        <strain evidence="2 3">NIES-2499</strain>
    </source>
</reference>
<evidence type="ECO:0000259" key="1">
    <source>
        <dbReference type="PROSITE" id="PS51087"/>
    </source>
</evidence>
<dbReference type="PROSITE" id="PS51087">
    <property type="entry name" value="APAG"/>
    <property type="match status" value="1"/>
</dbReference>
<dbReference type="OrthoDB" id="2305498at2759"/>
<comment type="caution">
    <text evidence="2">The sequence shown here is derived from an EMBL/GenBank/DDBJ whole genome shotgun (WGS) entry which is preliminary data.</text>
</comment>
<dbReference type="Proteomes" id="UP000232323">
    <property type="component" value="Unassembled WGS sequence"/>
</dbReference>
<keyword evidence="3" id="KW-1185">Reference proteome</keyword>
<organism evidence="2 3">
    <name type="scientific">Chlamydomonas eustigma</name>
    <dbReference type="NCBI Taxonomy" id="1157962"/>
    <lineage>
        <taxon>Eukaryota</taxon>
        <taxon>Viridiplantae</taxon>
        <taxon>Chlorophyta</taxon>
        <taxon>core chlorophytes</taxon>
        <taxon>Chlorophyceae</taxon>
        <taxon>CS clade</taxon>
        <taxon>Chlamydomonadales</taxon>
        <taxon>Chlamydomonadaceae</taxon>
        <taxon>Chlamydomonas</taxon>
    </lineage>
</organism>
<dbReference type="Pfam" id="PF04379">
    <property type="entry name" value="DUF525"/>
    <property type="match status" value="1"/>
</dbReference>
<dbReference type="Gene3D" id="2.60.40.1470">
    <property type="entry name" value="ApaG domain"/>
    <property type="match status" value="1"/>
</dbReference>
<name>A0A250X2C2_9CHLO</name>
<proteinExistence type="predicted"/>
<accession>A0A250X2C2</accession>
<feature type="domain" description="ApaG" evidence="1">
    <location>
        <begin position="120"/>
        <end position="248"/>
    </location>
</feature>
<dbReference type="InterPro" id="IPR036767">
    <property type="entry name" value="ApaG_sf"/>
</dbReference>
<dbReference type="PANTHER" id="PTHR47191">
    <property type="entry name" value="OS05G0170800 PROTEIN"/>
    <property type="match status" value="1"/>
</dbReference>
<dbReference type="PANTHER" id="PTHR47191:SF2">
    <property type="entry name" value="OS05G0170800 PROTEIN"/>
    <property type="match status" value="1"/>
</dbReference>
<dbReference type="AlphaFoldDB" id="A0A250X2C2"/>
<gene>
    <name evidence="2" type="ORF">CEUSTIGMA_g4489.t1</name>
</gene>
<dbReference type="SUPFAM" id="SSF110069">
    <property type="entry name" value="ApaG-like"/>
    <property type="match status" value="1"/>
</dbReference>
<evidence type="ECO:0000313" key="3">
    <source>
        <dbReference type="Proteomes" id="UP000232323"/>
    </source>
</evidence>